<dbReference type="PANTHER" id="PTHR21039">
    <property type="entry name" value="HISTIDINOL PHOSPHATASE-RELATED"/>
    <property type="match status" value="1"/>
</dbReference>
<dbReference type="Gene3D" id="3.20.20.140">
    <property type="entry name" value="Metal-dependent hydrolases"/>
    <property type="match status" value="1"/>
</dbReference>
<dbReference type="Proteomes" id="UP000029015">
    <property type="component" value="Unassembled WGS sequence"/>
</dbReference>
<dbReference type="EMBL" id="JGYK01000001">
    <property type="protein sequence ID" value="KFI40552.1"/>
    <property type="molecule type" value="Genomic_DNA"/>
</dbReference>
<keyword evidence="4 8" id="KW-0028">Amino-acid biosynthesis</keyword>
<evidence type="ECO:0000256" key="6">
    <source>
        <dbReference type="ARBA" id="ARBA00023102"/>
    </source>
</evidence>
<dbReference type="Pfam" id="PF02811">
    <property type="entry name" value="PHP"/>
    <property type="match status" value="1"/>
</dbReference>
<keyword evidence="5 8" id="KW-0378">Hydrolase</keyword>
<sequence>MFPDCHVHSSFSFDCEEPLASYVDRSAGLLLTTEHLELANSVNGGRDDVPDFARIARQMDRIRQEEADPGLKSVVGAEVGYSREHPNQLEDLLGGEAIDLRLLSFHSYRGHDWIEVEAHQNISDHDYAAAYFDLVLEGLQTLGGQVDVLTHLDYPFRYRPSLRGQAVFDEFAGPIGLIIDACAERGLVVELNTKSMYKYGDESFYALLLGMVAAKSGQGAPIAVCLGSDCHRASDWRAGFSRAEGLAAAHGLKPLDLDGLISRLGR</sequence>
<name>A0A086Z202_9BIFI</name>
<dbReference type="GO" id="GO:0005737">
    <property type="term" value="C:cytoplasm"/>
    <property type="evidence" value="ECO:0007669"/>
    <property type="project" value="TreeGrafter"/>
</dbReference>
<comment type="pathway">
    <text evidence="1 8">Amino-acid biosynthesis; L-histidine biosynthesis; L-histidine from 5-phospho-alpha-D-ribose 1-diphosphate: step 8/9.</text>
</comment>
<dbReference type="OrthoDB" id="6637113at2"/>
<evidence type="ECO:0000256" key="7">
    <source>
        <dbReference type="ARBA" id="ARBA00049158"/>
    </source>
</evidence>
<dbReference type="STRING" id="1437605.AB656_04900"/>
<evidence type="ECO:0000256" key="1">
    <source>
        <dbReference type="ARBA" id="ARBA00004970"/>
    </source>
</evidence>
<comment type="caution">
    <text evidence="10">The sequence shown here is derived from an EMBL/GenBank/DDBJ whole genome shotgun (WGS) entry which is preliminary data.</text>
</comment>
<dbReference type="InterPro" id="IPR016195">
    <property type="entry name" value="Pol/histidinol_Pase-like"/>
</dbReference>
<evidence type="ECO:0000256" key="8">
    <source>
        <dbReference type="RuleBase" id="RU366003"/>
    </source>
</evidence>
<dbReference type="RefSeq" id="WP_033503700.1">
    <property type="nucleotide sequence ID" value="NZ_CP011786.1"/>
</dbReference>
<evidence type="ECO:0000313" key="11">
    <source>
        <dbReference type="Proteomes" id="UP000029015"/>
    </source>
</evidence>
<dbReference type="PATRIC" id="fig|1437605.7.peg.1005"/>
<dbReference type="InterPro" id="IPR010140">
    <property type="entry name" value="Histidinol_P_phosphatase_HisJ"/>
</dbReference>
<feature type="domain" description="PHP" evidence="9">
    <location>
        <begin position="4"/>
        <end position="193"/>
    </location>
</feature>
<dbReference type="UniPathway" id="UPA00031">
    <property type="reaction ID" value="UER00013"/>
</dbReference>
<dbReference type="GO" id="GO:0004401">
    <property type="term" value="F:histidinol-phosphatase activity"/>
    <property type="evidence" value="ECO:0007669"/>
    <property type="project" value="UniProtKB-UniRule"/>
</dbReference>
<evidence type="ECO:0000256" key="5">
    <source>
        <dbReference type="ARBA" id="ARBA00022801"/>
    </source>
</evidence>
<proteinExistence type="inferred from homology"/>
<dbReference type="SUPFAM" id="SSF89550">
    <property type="entry name" value="PHP domain-like"/>
    <property type="match status" value="1"/>
</dbReference>
<dbReference type="PANTHER" id="PTHR21039:SF0">
    <property type="entry name" value="HISTIDINOL-PHOSPHATASE"/>
    <property type="match status" value="1"/>
</dbReference>
<comment type="catalytic activity">
    <reaction evidence="7 8">
        <text>L-histidinol phosphate + H2O = L-histidinol + phosphate</text>
        <dbReference type="Rhea" id="RHEA:14465"/>
        <dbReference type="ChEBI" id="CHEBI:15377"/>
        <dbReference type="ChEBI" id="CHEBI:43474"/>
        <dbReference type="ChEBI" id="CHEBI:57699"/>
        <dbReference type="ChEBI" id="CHEBI:57980"/>
        <dbReference type="EC" id="3.1.3.15"/>
    </reaction>
</comment>
<organism evidence="10 11">
    <name type="scientific">Bifidobacterium actinocoloniiforme DSM 22766</name>
    <dbReference type="NCBI Taxonomy" id="1437605"/>
    <lineage>
        <taxon>Bacteria</taxon>
        <taxon>Bacillati</taxon>
        <taxon>Actinomycetota</taxon>
        <taxon>Actinomycetes</taxon>
        <taxon>Bifidobacteriales</taxon>
        <taxon>Bifidobacteriaceae</taxon>
        <taxon>Bifidobacterium</taxon>
    </lineage>
</organism>
<dbReference type="GO" id="GO:0000105">
    <property type="term" value="P:L-histidine biosynthetic process"/>
    <property type="evidence" value="ECO:0007669"/>
    <property type="project" value="UniProtKB-UniRule"/>
</dbReference>
<dbReference type="eggNOG" id="COG1387">
    <property type="taxonomic scope" value="Bacteria"/>
</dbReference>
<dbReference type="AlphaFoldDB" id="A0A086Z202"/>
<accession>A0A086Z202</accession>
<dbReference type="KEGG" id="bact:AB656_04900"/>
<comment type="similarity">
    <text evidence="2 8">Belongs to the PHP hydrolase family. HisK subfamily.</text>
</comment>
<protein>
    <recommendedName>
        <fullName evidence="3 8">Histidinol-phosphatase</fullName>
        <shortName evidence="8">HolPase</shortName>
        <ecNumber evidence="3 8">3.1.3.15</ecNumber>
    </recommendedName>
</protein>
<evidence type="ECO:0000256" key="3">
    <source>
        <dbReference type="ARBA" id="ARBA00013085"/>
    </source>
</evidence>
<gene>
    <name evidence="10" type="ORF">BACT_1256</name>
</gene>
<dbReference type="InterPro" id="IPR004013">
    <property type="entry name" value="PHP_dom"/>
</dbReference>
<keyword evidence="11" id="KW-1185">Reference proteome</keyword>
<keyword evidence="6 8" id="KW-0368">Histidine biosynthesis</keyword>
<evidence type="ECO:0000313" key="10">
    <source>
        <dbReference type="EMBL" id="KFI40552.1"/>
    </source>
</evidence>
<reference evidence="10 11" key="1">
    <citation type="submission" date="2014-03" db="EMBL/GenBank/DDBJ databases">
        <title>Genomics of Bifidobacteria.</title>
        <authorList>
            <person name="Ventura M."/>
            <person name="Milani C."/>
            <person name="Lugli G.A."/>
        </authorList>
    </citation>
    <scope>NUCLEOTIDE SEQUENCE [LARGE SCALE GENOMIC DNA]</scope>
    <source>
        <strain evidence="10 11">DSM 22766</strain>
    </source>
</reference>
<dbReference type="EC" id="3.1.3.15" evidence="3 8"/>
<evidence type="ECO:0000256" key="2">
    <source>
        <dbReference type="ARBA" id="ARBA00009152"/>
    </source>
</evidence>
<evidence type="ECO:0000259" key="9">
    <source>
        <dbReference type="Pfam" id="PF02811"/>
    </source>
</evidence>
<evidence type="ECO:0000256" key="4">
    <source>
        <dbReference type="ARBA" id="ARBA00022605"/>
    </source>
</evidence>